<accession>A0A6C0BL79</accession>
<dbReference type="AlphaFoldDB" id="A0A6C0BL79"/>
<proteinExistence type="predicted"/>
<keyword evidence="1" id="KW-0812">Transmembrane</keyword>
<evidence type="ECO:0000313" key="2">
    <source>
        <dbReference type="EMBL" id="QHS92511.1"/>
    </source>
</evidence>
<protein>
    <submittedName>
        <fullName evidence="2">Uncharacterized protein</fullName>
    </submittedName>
</protein>
<reference evidence="2" key="1">
    <citation type="journal article" date="2020" name="Nature">
        <title>Giant virus diversity and host interactions through global metagenomics.</title>
        <authorList>
            <person name="Schulz F."/>
            <person name="Roux S."/>
            <person name="Paez-Espino D."/>
            <person name="Jungbluth S."/>
            <person name="Walsh D.A."/>
            <person name="Denef V.J."/>
            <person name="McMahon K.D."/>
            <person name="Konstantinidis K.T."/>
            <person name="Eloe-Fadrosh E.A."/>
            <person name="Kyrpides N.C."/>
            <person name="Woyke T."/>
        </authorList>
    </citation>
    <scope>NUCLEOTIDE SEQUENCE</scope>
    <source>
        <strain evidence="2">GVMAG-M-3300014204-73</strain>
    </source>
</reference>
<keyword evidence="1" id="KW-1133">Transmembrane helix</keyword>
<dbReference type="EMBL" id="MN739180">
    <property type="protein sequence ID" value="QHS92511.1"/>
    <property type="molecule type" value="Genomic_DNA"/>
</dbReference>
<evidence type="ECO:0000256" key="1">
    <source>
        <dbReference type="SAM" id="Phobius"/>
    </source>
</evidence>
<feature type="transmembrane region" description="Helical" evidence="1">
    <location>
        <begin position="6"/>
        <end position="27"/>
    </location>
</feature>
<name>A0A6C0BL79_9ZZZZ</name>
<organism evidence="2">
    <name type="scientific">viral metagenome</name>
    <dbReference type="NCBI Taxonomy" id="1070528"/>
    <lineage>
        <taxon>unclassified sequences</taxon>
        <taxon>metagenomes</taxon>
        <taxon>organismal metagenomes</taxon>
    </lineage>
</organism>
<sequence length="236" mass="27616">MPPSPLFWLFFCFSGSIGVLIILVIHWQWCLRSLIRVTNYTFDRYLDYKYRGYQCQIGTKPYQLTQIETLTPDLTLISESRQDDLSHPVTLRRDPEDHTIKYLHYCYGNEEYILPWDPTQTEITLPVYSANELETVFKMEYEMISVSSKSPHDLNGPSTSHDASQMQELHYRIPQFAGPKGNFYCDTPYRFPAGWLIDTHGHSFLSEQEQLMLFSVTYQTYTFSPTQLLVVSDSVF</sequence>
<keyword evidence="1" id="KW-0472">Membrane</keyword>